<evidence type="ECO:0000256" key="6">
    <source>
        <dbReference type="SAM" id="MobiDB-lite"/>
    </source>
</evidence>
<dbReference type="PANTHER" id="PTHR45709">
    <property type="entry name" value="LARGE SUBUNIT GTPASE 1 HOMOLOG-RELATED"/>
    <property type="match status" value="1"/>
</dbReference>
<keyword evidence="4" id="KW-0378">Hydrolase</keyword>
<feature type="compositionally biased region" description="Polar residues" evidence="6">
    <location>
        <begin position="722"/>
        <end position="733"/>
    </location>
</feature>
<keyword evidence="2" id="KW-0963">Cytoplasm</keyword>
<dbReference type="InterPro" id="IPR006073">
    <property type="entry name" value="GTP-bd"/>
</dbReference>
<evidence type="ECO:0000256" key="3">
    <source>
        <dbReference type="ARBA" id="ARBA00022741"/>
    </source>
</evidence>
<keyword evidence="3" id="KW-0547">Nucleotide-binding</keyword>
<evidence type="ECO:0000313" key="9">
    <source>
        <dbReference type="Proteomes" id="UP000823046"/>
    </source>
</evidence>
<sequence length="763" mass="85096">MCRGKSSLLSSSGLGRSIRNAKTQMVSTQRAPPPVKGIGLPQHAELFSVSSKKMESLFSVVEESTQLDEYLATTLAAQREFSALRGILHLPSAKPISRTAANTSKLSTIVPIPRRPKFRCSVLHPTAQIECPSTSLIDPDPAFEKSKECADEVKCSLLQSTASVVEGTNSPFPDSCGFPANASEVRSTHNNDSFSRREKSPITVNSIDLFSSEESTRRICDDSISNIEEQNEKSLHVAVPKLTFNQDDQFKRSPVTYIDDLSAESSRILPGGAFSSGIFIDESGGKSKILSKDELESMELESFLEWRRELAKLEECQDVAVTPYEKNLEIWKQLWRVVERSSIILQILDGRNPLLFRSIDLEKYANEVDPLKQSIIVINKADLLTRSQRKQWLEFFRKQGKEVLFFSAIRELYIQGAIHVTQSSELPQESAEFRTSFSGITLGYGNLHPEEADDSPSDVLTCEALIHFLQEKKRTYVSCDHNPAHLPRREFIVGVVGYPNVGKSSLINSLFGRKKVSVSRQPGKTKHFQTLSMPDYGITLCDCPGLVFPSVVQTKHHLLVNGIISIEHFRGDYLPAVQLICDWIPEQLCLHYKIMMDQLSHAKKVGKFHLDASTFLSCLAENRHFFSGGRGGLFDLFRAAAMITRDFCCGKILYCAPPPLDGAALPFDEEVIMDAHAPPLSINRNIETAKEAEVTSSLPLSQLEESPVDEDDINLAEFLHPSSANQRDQTSGKHMTKRGRRHIQKQFLKGNTVSVDTFGGYLV</sequence>
<feature type="region of interest" description="Disordered" evidence="6">
    <location>
        <begin position="720"/>
        <end position="740"/>
    </location>
</feature>
<feature type="domain" description="CP-type G" evidence="7">
    <location>
        <begin position="331"/>
        <end position="549"/>
    </location>
</feature>
<evidence type="ECO:0000259" key="7">
    <source>
        <dbReference type="PROSITE" id="PS51721"/>
    </source>
</evidence>
<dbReference type="PROSITE" id="PS51721">
    <property type="entry name" value="G_CP"/>
    <property type="match status" value="1"/>
</dbReference>
<evidence type="ECO:0000313" key="8">
    <source>
        <dbReference type="EMBL" id="KAF8822367.1"/>
    </source>
</evidence>
<keyword evidence="9" id="KW-1185">Reference proteome</keyword>
<dbReference type="InterPro" id="IPR027417">
    <property type="entry name" value="P-loop_NTPase"/>
</dbReference>
<organism evidence="8 9">
    <name type="scientific">Cardiosporidium cionae</name>
    <dbReference type="NCBI Taxonomy" id="476202"/>
    <lineage>
        <taxon>Eukaryota</taxon>
        <taxon>Sar</taxon>
        <taxon>Alveolata</taxon>
        <taxon>Apicomplexa</taxon>
        <taxon>Aconoidasida</taxon>
        <taxon>Nephromycida</taxon>
        <taxon>Cardiosporidium</taxon>
    </lineage>
</organism>
<dbReference type="SUPFAM" id="SSF52540">
    <property type="entry name" value="P-loop containing nucleoside triphosphate hydrolases"/>
    <property type="match status" value="1"/>
</dbReference>
<evidence type="ECO:0000256" key="4">
    <source>
        <dbReference type="ARBA" id="ARBA00022801"/>
    </source>
</evidence>
<comment type="caution">
    <text evidence="8">The sequence shown here is derived from an EMBL/GenBank/DDBJ whole genome shotgun (WGS) entry which is preliminary data.</text>
</comment>
<dbReference type="EMBL" id="JADAQX010000060">
    <property type="protein sequence ID" value="KAF8822367.1"/>
    <property type="molecule type" value="Genomic_DNA"/>
</dbReference>
<protein>
    <recommendedName>
        <fullName evidence="7">CP-type G domain-containing protein</fullName>
    </recommendedName>
</protein>
<dbReference type="Pfam" id="PF01926">
    <property type="entry name" value="MMR_HSR1"/>
    <property type="match status" value="1"/>
</dbReference>
<name>A0ABQ7JEC8_9APIC</name>
<comment type="subcellular location">
    <subcellularLocation>
        <location evidence="1">Cytoplasm</location>
    </subcellularLocation>
</comment>
<dbReference type="InterPro" id="IPR030378">
    <property type="entry name" value="G_CP_dom"/>
</dbReference>
<evidence type="ECO:0000256" key="2">
    <source>
        <dbReference type="ARBA" id="ARBA00022490"/>
    </source>
</evidence>
<dbReference type="InterPro" id="IPR043358">
    <property type="entry name" value="GNL1-like"/>
</dbReference>
<reference evidence="8 9" key="1">
    <citation type="journal article" date="2020" name="bioRxiv">
        <title>Metabolic contributions of an alphaproteobacterial endosymbiont in the apicomplexan Cardiosporidium cionae.</title>
        <authorList>
            <person name="Hunter E.S."/>
            <person name="Paight C.J."/>
            <person name="Lane C.E."/>
        </authorList>
    </citation>
    <scope>NUCLEOTIDE SEQUENCE [LARGE SCALE GENOMIC DNA]</scope>
    <source>
        <strain evidence="8">ESH_2018</strain>
    </source>
</reference>
<evidence type="ECO:0000256" key="1">
    <source>
        <dbReference type="ARBA" id="ARBA00004496"/>
    </source>
</evidence>
<dbReference type="CDD" id="cd01857">
    <property type="entry name" value="HSR1_MMR1"/>
    <property type="match status" value="1"/>
</dbReference>
<dbReference type="PANTHER" id="PTHR45709:SF2">
    <property type="entry name" value="LARGE SUBUNIT GTPASE 1 HOMOLOG"/>
    <property type="match status" value="1"/>
</dbReference>
<gene>
    <name evidence="8" type="ORF">IE077_003918</name>
</gene>
<keyword evidence="5" id="KW-0342">GTP-binding</keyword>
<dbReference type="Gene3D" id="3.40.50.300">
    <property type="entry name" value="P-loop containing nucleotide triphosphate hydrolases"/>
    <property type="match status" value="1"/>
</dbReference>
<evidence type="ECO:0000256" key="5">
    <source>
        <dbReference type="ARBA" id="ARBA00023134"/>
    </source>
</evidence>
<proteinExistence type="predicted"/>
<accession>A0ABQ7JEC8</accession>
<dbReference type="Proteomes" id="UP000823046">
    <property type="component" value="Unassembled WGS sequence"/>
</dbReference>